<evidence type="ECO:0000256" key="3">
    <source>
        <dbReference type="ARBA" id="ARBA00023125"/>
    </source>
</evidence>
<feature type="domain" description="Response regulatory" evidence="5">
    <location>
        <begin position="10"/>
        <end position="124"/>
    </location>
</feature>
<dbReference type="GO" id="GO:0006355">
    <property type="term" value="P:regulation of DNA-templated transcription"/>
    <property type="evidence" value="ECO:0007669"/>
    <property type="project" value="InterPro"/>
</dbReference>
<dbReference type="Pfam" id="PF00486">
    <property type="entry name" value="Trans_reg_C"/>
    <property type="match status" value="1"/>
</dbReference>
<dbReference type="GO" id="GO:0000156">
    <property type="term" value="F:phosphorelay response regulator activity"/>
    <property type="evidence" value="ECO:0007669"/>
    <property type="project" value="TreeGrafter"/>
</dbReference>
<dbReference type="InterPro" id="IPR016032">
    <property type="entry name" value="Sig_transdc_resp-reg_C-effctor"/>
</dbReference>
<dbReference type="Gene3D" id="1.10.10.10">
    <property type="entry name" value="Winged helix-like DNA-binding domain superfamily/Winged helix DNA-binding domain"/>
    <property type="match status" value="1"/>
</dbReference>
<organism evidence="7">
    <name type="scientific">freshwater metagenome</name>
    <dbReference type="NCBI Taxonomy" id="449393"/>
    <lineage>
        <taxon>unclassified sequences</taxon>
        <taxon>metagenomes</taxon>
        <taxon>ecological metagenomes</taxon>
    </lineage>
</organism>
<dbReference type="InterPro" id="IPR001789">
    <property type="entry name" value="Sig_transdc_resp-reg_receiver"/>
</dbReference>
<reference evidence="7" key="1">
    <citation type="submission" date="2020-05" db="EMBL/GenBank/DDBJ databases">
        <authorList>
            <person name="Chiriac C."/>
            <person name="Salcher M."/>
            <person name="Ghai R."/>
            <person name="Kavagutti S V."/>
        </authorList>
    </citation>
    <scope>NUCLEOTIDE SEQUENCE</scope>
</reference>
<gene>
    <name evidence="7" type="ORF">UFOPK3495_00292</name>
</gene>
<evidence type="ECO:0000256" key="1">
    <source>
        <dbReference type="ARBA" id="ARBA00022553"/>
    </source>
</evidence>
<dbReference type="SUPFAM" id="SSF46894">
    <property type="entry name" value="C-terminal effector domain of the bipartite response regulators"/>
    <property type="match status" value="1"/>
</dbReference>
<evidence type="ECO:0000259" key="6">
    <source>
        <dbReference type="PROSITE" id="PS51755"/>
    </source>
</evidence>
<dbReference type="EMBL" id="CAFBMC010000009">
    <property type="protein sequence ID" value="CAB4890144.1"/>
    <property type="molecule type" value="Genomic_DNA"/>
</dbReference>
<dbReference type="SUPFAM" id="SSF52172">
    <property type="entry name" value="CheY-like"/>
    <property type="match status" value="1"/>
</dbReference>
<dbReference type="PROSITE" id="PS50110">
    <property type="entry name" value="RESPONSE_REGULATORY"/>
    <property type="match status" value="1"/>
</dbReference>
<dbReference type="Gene3D" id="3.40.50.2300">
    <property type="match status" value="1"/>
</dbReference>
<dbReference type="SMART" id="SM00448">
    <property type="entry name" value="REC"/>
    <property type="match status" value="1"/>
</dbReference>
<dbReference type="CDD" id="cd00383">
    <property type="entry name" value="trans_reg_C"/>
    <property type="match status" value="1"/>
</dbReference>
<keyword evidence="2" id="KW-0805">Transcription regulation</keyword>
<keyword evidence="3" id="KW-0238">DNA-binding</keyword>
<dbReference type="PROSITE" id="PS51755">
    <property type="entry name" value="OMPR_PHOB"/>
    <property type="match status" value="1"/>
</dbReference>
<dbReference type="GO" id="GO:0005829">
    <property type="term" value="C:cytosol"/>
    <property type="evidence" value="ECO:0007669"/>
    <property type="project" value="TreeGrafter"/>
</dbReference>
<dbReference type="InterPro" id="IPR011006">
    <property type="entry name" value="CheY-like_superfamily"/>
</dbReference>
<evidence type="ECO:0000313" key="7">
    <source>
        <dbReference type="EMBL" id="CAB4890144.1"/>
    </source>
</evidence>
<dbReference type="Gene3D" id="6.10.250.690">
    <property type="match status" value="1"/>
</dbReference>
<dbReference type="Pfam" id="PF00072">
    <property type="entry name" value="Response_reg"/>
    <property type="match status" value="1"/>
</dbReference>
<accession>A0A6J7F974</accession>
<dbReference type="InterPro" id="IPR001867">
    <property type="entry name" value="OmpR/PhoB-type_DNA-bd"/>
</dbReference>
<dbReference type="InterPro" id="IPR036388">
    <property type="entry name" value="WH-like_DNA-bd_sf"/>
</dbReference>
<dbReference type="PANTHER" id="PTHR48111:SF4">
    <property type="entry name" value="DNA-BINDING DUAL TRANSCRIPTIONAL REGULATOR OMPR"/>
    <property type="match status" value="1"/>
</dbReference>
<evidence type="ECO:0000256" key="2">
    <source>
        <dbReference type="ARBA" id="ARBA00023015"/>
    </source>
</evidence>
<feature type="domain" description="OmpR/PhoB-type" evidence="6">
    <location>
        <begin position="134"/>
        <end position="229"/>
    </location>
</feature>
<dbReference type="GO" id="GO:0032993">
    <property type="term" value="C:protein-DNA complex"/>
    <property type="evidence" value="ECO:0007669"/>
    <property type="project" value="TreeGrafter"/>
</dbReference>
<sequence>MSDSQSVKGLVLVVEDERAISDLLRMYLAREGYGVHVATTGPDGLSYARTLHPVAIILDVGLPGMDGTEVCRSLRNESNWTPILFCTARDEEVDRILGLELGADDYITKPFSPREVVARVKSVVRRAQHAAAAPGPAIIGKIQLDPVTRRVLVNSDTISLTATEFDLLAHLMDNPGRVFSRDQLLSEVWGYSAVVGTRTVDVHVAQVRAKLGDFDIIRTVRGVGYSAEEPQ</sequence>
<protein>
    <submittedName>
        <fullName evidence="7">Unannotated protein</fullName>
    </submittedName>
</protein>
<keyword evidence="1" id="KW-0597">Phosphoprotein</keyword>
<proteinExistence type="predicted"/>
<dbReference type="PANTHER" id="PTHR48111">
    <property type="entry name" value="REGULATOR OF RPOS"/>
    <property type="match status" value="1"/>
</dbReference>
<dbReference type="InterPro" id="IPR039420">
    <property type="entry name" value="WalR-like"/>
</dbReference>
<dbReference type="GO" id="GO:0000976">
    <property type="term" value="F:transcription cis-regulatory region binding"/>
    <property type="evidence" value="ECO:0007669"/>
    <property type="project" value="TreeGrafter"/>
</dbReference>
<name>A0A6J7F974_9ZZZZ</name>
<evidence type="ECO:0000259" key="5">
    <source>
        <dbReference type="PROSITE" id="PS50110"/>
    </source>
</evidence>
<evidence type="ECO:0000256" key="4">
    <source>
        <dbReference type="ARBA" id="ARBA00023163"/>
    </source>
</evidence>
<dbReference type="AlphaFoldDB" id="A0A6J7F974"/>
<dbReference type="SMART" id="SM00862">
    <property type="entry name" value="Trans_reg_C"/>
    <property type="match status" value="1"/>
</dbReference>
<keyword evidence="4" id="KW-0804">Transcription</keyword>